<gene>
    <name evidence="2" type="ORF">GTQ34_10680</name>
</gene>
<dbReference type="GO" id="GO:0005829">
    <property type="term" value="C:cytosol"/>
    <property type="evidence" value="ECO:0007669"/>
    <property type="project" value="TreeGrafter"/>
</dbReference>
<feature type="domain" description="Hydantoinase B/oxoprolinase" evidence="1">
    <location>
        <begin position="4"/>
        <end position="527"/>
    </location>
</feature>
<evidence type="ECO:0000313" key="3">
    <source>
        <dbReference type="Proteomes" id="UP000667650"/>
    </source>
</evidence>
<dbReference type="RefSeq" id="WP_166523807.1">
    <property type="nucleotide sequence ID" value="NZ_JAAABI010000003.1"/>
</dbReference>
<dbReference type="InterPro" id="IPR003692">
    <property type="entry name" value="Hydantoinase_B"/>
</dbReference>
<dbReference type="InterPro" id="IPR045079">
    <property type="entry name" value="Oxoprolinase-like"/>
</dbReference>
<sequence length="562" mass="61576">MALDKFTSDIIQDSLISIGEAMFETIQRTSMSPIIYEALDYAVGITDGEGRLLAQGNGVITFLAAMSLVVEETLERFGEDNPLKEGDVIMANTPYAGGGTHLSDIALITPIFYKGERVAFTVNKAHWTDIGGTNPGSVSTVSTEIYQEGIHFPFVKVKEEGRLNQALIKMLEANVRLPKSTLGDLFSGIAANDVGAERIIKLIEKYGLEAYKQAAEEFMAYGERISLKELRKIPNGVYENTGWIENDGFGNGPFPLKLKITISDENMTCDFTGSHEQLKGPLNLSRTGLETAVRAAFKAITTPTLPANNGSFKHVKLICPENTIVSAKSPAPISVYYEVFLAAIDLLLKTLGPVVPEKLPAGHFRSVCVTYISGIHPVTNEFYVQAEPLSGGWGACAFHDGNRGQFSYAHGESYNIPAETRERKYGVVVEEYAFHNEGGGYGEFQGGNGQYLTFRVLSDEAYLTGAFLGYSIPTWGLNEGHEGSYNYFTVIRTDGTEEQYNIVTNVKLNKGDKVKLVTATGGGYGNPADRPLEKVQIDIKNGYITKEQALEHYNFSLDNEHL</sequence>
<dbReference type="GO" id="GO:0006749">
    <property type="term" value="P:glutathione metabolic process"/>
    <property type="evidence" value="ECO:0007669"/>
    <property type="project" value="TreeGrafter"/>
</dbReference>
<keyword evidence="3" id="KW-1185">Reference proteome</keyword>
<dbReference type="PANTHER" id="PTHR11365:SF23">
    <property type="entry name" value="HYPOTHETICAL 5-OXOPROLINASE (EUROFUNG)-RELATED"/>
    <property type="match status" value="1"/>
</dbReference>
<accession>A0A964TCL4</accession>
<dbReference type="EMBL" id="JAAABI010000003">
    <property type="protein sequence ID" value="NAY92385.1"/>
    <property type="molecule type" value="Genomic_DNA"/>
</dbReference>
<organism evidence="2 3">
    <name type="scientific">Flagellimonas ochracea</name>
    <dbReference type="NCBI Taxonomy" id="2696472"/>
    <lineage>
        <taxon>Bacteria</taxon>
        <taxon>Pseudomonadati</taxon>
        <taxon>Bacteroidota</taxon>
        <taxon>Flavobacteriia</taxon>
        <taxon>Flavobacteriales</taxon>
        <taxon>Flavobacteriaceae</taxon>
        <taxon>Flagellimonas</taxon>
    </lineage>
</organism>
<reference evidence="2" key="1">
    <citation type="submission" date="2020-01" db="EMBL/GenBank/DDBJ databases">
        <title>Muricauda ochracea sp. nov., isolated from a tidal flat of Garorim bay in Korea.</title>
        <authorList>
            <person name="Kim D."/>
            <person name="Yoo Y."/>
            <person name="Kim J.-J."/>
        </authorList>
    </citation>
    <scope>NUCLEOTIDE SEQUENCE</scope>
    <source>
        <strain evidence="2">JGD-17</strain>
    </source>
</reference>
<evidence type="ECO:0000313" key="2">
    <source>
        <dbReference type="EMBL" id="NAY92385.1"/>
    </source>
</evidence>
<evidence type="ECO:0000259" key="1">
    <source>
        <dbReference type="Pfam" id="PF02538"/>
    </source>
</evidence>
<comment type="caution">
    <text evidence="2">The sequence shown here is derived from an EMBL/GenBank/DDBJ whole genome shotgun (WGS) entry which is preliminary data.</text>
</comment>
<protein>
    <submittedName>
        <fullName evidence="2">Hydantoinase B/oxoprolinase family protein</fullName>
    </submittedName>
</protein>
<proteinExistence type="predicted"/>
<dbReference type="Proteomes" id="UP000667650">
    <property type="component" value="Unassembled WGS sequence"/>
</dbReference>
<dbReference type="Pfam" id="PF02538">
    <property type="entry name" value="Hydantoinase_B"/>
    <property type="match status" value="1"/>
</dbReference>
<dbReference type="PANTHER" id="PTHR11365">
    <property type="entry name" value="5-OXOPROLINASE RELATED"/>
    <property type="match status" value="1"/>
</dbReference>
<dbReference type="AlphaFoldDB" id="A0A964TCL4"/>
<name>A0A964TCL4_9FLAO</name>
<dbReference type="GO" id="GO:0017168">
    <property type="term" value="F:5-oxoprolinase (ATP-hydrolyzing) activity"/>
    <property type="evidence" value="ECO:0007669"/>
    <property type="project" value="TreeGrafter"/>
</dbReference>